<dbReference type="VEuPathDB" id="FungiDB:BTJ68_08881"/>
<proteinExistence type="predicted"/>
<feature type="region of interest" description="Disordered" evidence="1">
    <location>
        <begin position="16"/>
        <end position="430"/>
    </location>
</feature>
<protein>
    <submittedName>
        <fullName evidence="2">Uncharacterized protein</fullName>
    </submittedName>
</protein>
<gene>
    <name evidence="2" type="ORF">D0864_03059</name>
</gene>
<feature type="compositionally biased region" description="Basic and acidic residues" evidence="1">
    <location>
        <begin position="30"/>
        <end position="48"/>
    </location>
</feature>
<evidence type="ECO:0000313" key="3">
    <source>
        <dbReference type="Proteomes" id="UP000269539"/>
    </source>
</evidence>
<evidence type="ECO:0000256" key="1">
    <source>
        <dbReference type="SAM" id="MobiDB-lite"/>
    </source>
</evidence>
<reference evidence="2 3" key="1">
    <citation type="journal article" date="2018" name="BMC Genomics">
        <title>Genomic evidence for intraspecific hybridization in a clonal and extremely halotolerant yeast.</title>
        <authorList>
            <person name="Gostincar C."/>
            <person name="Stajich J.E."/>
            <person name="Zupancic J."/>
            <person name="Zalar P."/>
            <person name="Gunde-Cimerman N."/>
        </authorList>
    </citation>
    <scope>NUCLEOTIDE SEQUENCE [LARGE SCALE GENOMIC DNA]</scope>
    <source>
        <strain evidence="2 3">EXF-10513</strain>
    </source>
</reference>
<name>A0A3M7GQG6_HORWE</name>
<feature type="compositionally biased region" description="Basic and acidic residues" evidence="1">
    <location>
        <begin position="122"/>
        <end position="134"/>
    </location>
</feature>
<accession>A0A3M7GQG6</accession>
<comment type="caution">
    <text evidence="2">The sequence shown here is derived from an EMBL/GenBank/DDBJ whole genome shotgun (WGS) entry which is preliminary data.</text>
</comment>
<feature type="compositionally biased region" description="Basic and acidic residues" evidence="1">
    <location>
        <begin position="331"/>
        <end position="366"/>
    </location>
</feature>
<dbReference type="AlphaFoldDB" id="A0A3M7GQG6"/>
<feature type="compositionally biased region" description="Basic and acidic residues" evidence="1">
    <location>
        <begin position="141"/>
        <end position="152"/>
    </location>
</feature>
<evidence type="ECO:0000313" key="2">
    <source>
        <dbReference type="EMBL" id="RMZ03017.1"/>
    </source>
</evidence>
<feature type="compositionally biased region" description="Basic and acidic residues" evidence="1">
    <location>
        <begin position="295"/>
        <end position="319"/>
    </location>
</feature>
<dbReference type="Proteomes" id="UP000269539">
    <property type="component" value="Unassembled WGS sequence"/>
</dbReference>
<sequence length="430" mass="47278">MEKLILRSIMYGADKIPDSWFDKVPGGFYKAKDSTQKKASGKEAEKHGSRPRTSSGSSGANGSARTSERSRRYSTGDPVHGAAPLDGYEGDDGYRSEGMRRQRRNGRASSSYDRADEDSYSGDDRRSSRREHDRMRRRRSVSHEDRHGDYHGHSHPFPSEYVAPQRAPAADGPASARSTFSPVPPPSSSASFNTAPPGVSRAAPGYVPYADVYGPPTHTAQAHHHYFAPPSGPPQSGNGSTYRTWDQGRRSYSPPTSPPHAGYRQDPYAQSQSSFIGEESQRTFHTVGSSWPHGTHADHPYTEPRHSPASRQHEYHTCEEQGSATFGAALHRGDDRYTEFDERGRAKDMSPPRNRKEEVEPFDARSRYATPPSSANTWTAKNGSHCNPATMSPQTQSSMYTVDPRHPLTGQLRADQAVGVGPGKGVPANR</sequence>
<feature type="compositionally biased region" description="Low complexity" evidence="1">
    <location>
        <begin position="51"/>
        <end position="65"/>
    </location>
</feature>
<dbReference type="EMBL" id="QWIO01000227">
    <property type="protein sequence ID" value="RMZ03017.1"/>
    <property type="molecule type" value="Genomic_DNA"/>
</dbReference>
<feature type="compositionally biased region" description="Polar residues" evidence="1">
    <location>
        <begin position="371"/>
        <end position="400"/>
    </location>
</feature>
<organism evidence="2 3">
    <name type="scientific">Hortaea werneckii</name>
    <name type="common">Black yeast</name>
    <name type="synonym">Cladosporium werneckii</name>
    <dbReference type="NCBI Taxonomy" id="91943"/>
    <lineage>
        <taxon>Eukaryota</taxon>
        <taxon>Fungi</taxon>
        <taxon>Dikarya</taxon>
        <taxon>Ascomycota</taxon>
        <taxon>Pezizomycotina</taxon>
        <taxon>Dothideomycetes</taxon>
        <taxon>Dothideomycetidae</taxon>
        <taxon>Mycosphaerellales</taxon>
        <taxon>Teratosphaeriaceae</taxon>
        <taxon>Hortaea</taxon>
    </lineage>
</organism>